<name>A0A6A6CYH9_ZASCE</name>
<gene>
    <name evidence="1" type="ORF">M409DRAFT_19257</name>
</gene>
<dbReference type="Proteomes" id="UP000799537">
    <property type="component" value="Unassembled WGS sequence"/>
</dbReference>
<reference evidence="1" key="1">
    <citation type="journal article" date="2020" name="Stud. Mycol.">
        <title>101 Dothideomycetes genomes: a test case for predicting lifestyles and emergence of pathogens.</title>
        <authorList>
            <person name="Haridas S."/>
            <person name="Albert R."/>
            <person name="Binder M."/>
            <person name="Bloem J."/>
            <person name="Labutti K."/>
            <person name="Salamov A."/>
            <person name="Andreopoulos B."/>
            <person name="Baker S."/>
            <person name="Barry K."/>
            <person name="Bills G."/>
            <person name="Bluhm B."/>
            <person name="Cannon C."/>
            <person name="Castanera R."/>
            <person name="Culley D."/>
            <person name="Daum C."/>
            <person name="Ezra D."/>
            <person name="Gonzalez J."/>
            <person name="Henrissat B."/>
            <person name="Kuo A."/>
            <person name="Liang C."/>
            <person name="Lipzen A."/>
            <person name="Lutzoni F."/>
            <person name="Magnuson J."/>
            <person name="Mondo S."/>
            <person name="Nolan M."/>
            <person name="Ohm R."/>
            <person name="Pangilinan J."/>
            <person name="Park H.-J."/>
            <person name="Ramirez L."/>
            <person name="Alfaro M."/>
            <person name="Sun H."/>
            <person name="Tritt A."/>
            <person name="Yoshinaga Y."/>
            <person name="Zwiers L.-H."/>
            <person name="Turgeon B."/>
            <person name="Goodwin S."/>
            <person name="Spatafora J."/>
            <person name="Crous P."/>
            <person name="Grigoriev I."/>
        </authorList>
    </citation>
    <scope>NUCLEOTIDE SEQUENCE</scope>
    <source>
        <strain evidence="1">ATCC 36951</strain>
    </source>
</reference>
<dbReference type="GeneID" id="54558123"/>
<dbReference type="OrthoDB" id="3014656at2759"/>
<accession>A0A6A6CYH9</accession>
<organism evidence="1 2">
    <name type="scientific">Zasmidium cellare ATCC 36951</name>
    <dbReference type="NCBI Taxonomy" id="1080233"/>
    <lineage>
        <taxon>Eukaryota</taxon>
        <taxon>Fungi</taxon>
        <taxon>Dikarya</taxon>
        <taxon>Ascomycota</taxon>
        <taxon>Pezizomycotina</taxon>
        <taxon>Dothideomycetes</taxon>
        <taxon>Dothideomycetidae</taxon>
        <taxon>Mycosphaerellales</taxon>
        <taxon>Mycosphaerellaceae</taxon>
        <taxon>Zasmidium</taxon>
    </lineage>
</organism>
<proteinExistence type="predicted"/>
<dbReference type="EMBL" id="ML993585">
    <property type="protein sequence ID" value="KAF2170436.1"/>
    <property type="molecule type" value="Genomic_DNA"/>
</dbReference>
<sequence length="162" mass="18295">MENITQKAEAFIQSYKRAMEKSLAPSPSLTECAAALASHYKPGFISFAFGQATDLTSNPQTTSPETIVAKHLERFDKAGFGWKVRLARHEIQVYSQGSAQCWLTWEIEPKGLEGWRWTNIYGFRLLPDERGVLVGEGVWEYCVSDQEIGGLLERCPKFFELA</sequence>
<keyword evidence="2" id="KW-1185">Reference proteome</keyword>
<evidence type="ECO:0000313" key="2">
    <source>
        <dbReference type="Proteomes" id="UP000799537"/>
    </source>
</evidence>
<evidence type="ECO:0008006" key="3">
    <source>
        <dbReference type="Google" id="ProtNLM"/>
    </source>
</evidence>
<protein>
    <recommendedName>
        <fullName evidence="3">SnoaL-like domain-containing protein</fullName>
    </recommendedName>
</protein>
<dbReference type="AlphaFoldDB" id="A0A6A6CYH9"/>
<evidence type="ECO:0000313" key="1">
    <source>
        <dbReference type="EMBL" id="KAF2170436.1"/>
    </source>
</evidence>
<dbReference type="RefSeq" id="XP_033671325.1">
    <property type="nucleotide sequence ID" value="XM_033804851.1"/>
</dbReference>